<feature type="compositionally biased region" description="Low complexity" evidence="2">
    <location>
        <begin position="188"/>
        <end position="202"/>
    </location>
</feature>
<feature type="compositionally biased region" description="Acidic residues" evidence="2">
    <location>
        <begin position="203"/>
        <end position="212"/>
    </location>
</feature>
<keyword evidence="4" id="KW-1185">Reference proteome</keyword>
<feature type="coiled-coil region" evidence="1">
    <location>
        <begin position="72"/>
        <end position="130"/>
    </location>
</feature>
<accession>A0A6A6U7K3</accession>
<evidence type="ECO:0000256" key="1">
    <source>
        <dbReference type="SAM" id="Coils"/>
    </source>
</evidence>
<protein>
    <submittedName>
        <fullName evidence="3">Uncharacterized protein</fullName>
    </submittedName>
</protein>
<feature type="region of interest" description="Disordered" evidence="2">
    <location>
        <begin position="177"/>
        <end position="225"/>
    </location>
</feature>
<name>A0A6A6U7K3_9PEZI</name>
<evidence type="ECO:0000256" key="2">
    <source>
        <dbReference type="SAM" id="MobiDB-lite"/>
    </source>
</evidence>
<keyword evidence="1" id="KW-0175">Coiled coil</keyword>
<evidence type="ECO:0000313" key="3">
    <source>
        <dbReference type="EMBL" id="KAF2667940.1"/>
    </source>
</evidence>
<dbReference type="EMBL" id="MU004237">
    <property type="protein sequence ID" value="KAF2667940.1"/>
    <property type="molecule type" value="Genomic_DNA"/>
</dbReference>
<reference evidence="3" key="1">
    <citation type="journal article" date="2020" name="Stud. Mycol.">
        <title>101 Dothideomycetes genomes: a test case for predicting lifestyles and emergence of pathogens.</title>
        <authorList>
            <person name="Haridas S."/>
            <person name="Albert R."/>
            <person name="Binder M."/>
            <person name="Bloem J."/>
            <person name="Labutti K."/>
            <person name="Salamov A."/>
            <person name="Andreopoulos B."/>
            <person name="Baker S."/>
            <person name="Barry K."/>
            <person name="Bills G."/>
            <person name="Bluhm B."/>
            <person name="Cannon C."/>
            <person name="Castanera R."/>
            <person name="Culley D."/>
            <person name="Daum C."/>
            <person name="Ezra D."/>
            <person name="Gonzalez J."/>
            <person name="Henrissat B."/>
            <person name="Kuo A."/>
            <person name="Liang C."/>
            <person name="Lipzen A."/>
            <person name="Lutzoni F."/>
            <person name="Magnuson J."/>
            <person name="Mondo S."/>
            <person name="Nolan M."/>
            <person name="Ohm R."/>
            <person name="Pangilinan J."/>
            <person name="Park H.-J."/>
            <person name="Ramirez L."/>
            <person name="Alfaro M."/>
            <person name="Sun H."/>
            <person name="Tritt A."/>
            <person name="Yoshinaga Y."/>
            <person name="Zwiers L.-H."/>
            <person name="Turgeon B."/>
            <person name="Goodwin S."/>
            <person name="Spatafora J."/>
            <person name="Crous P."/>
            <person name="Grigoriev I."/>
        </authorList>
    </citation>
    <scope>NUCLEOTIDE SEQUENCE</scope>
    <source>
        <strain evidence="3">CBS 115976</strain>
    </source>
</reference>
<organism evidence="3 4">
    <name type="scientific">Microthyrium microscopicum</name>
    <dbReference type="NCBI Taxonomy" id="703497"/>
    <lineage>
        <taxon>Eukaryota</taxon>
        <taxon>Fungi</taxon>
        <taxon>Dikarya</taxon>
        <taxon>Ascomycota</taxon>
        <taxon>Pezizomycotina</taxon>
        <taxon>Dothideomycetes</taxon>
        <taxon>Dothideomycetes incertae sedis</taxon>
        <taxon>Microthyriales</taxon>
        <taxon>Microthyriaceae</taxon>
        <taxon>Microthyrium</taxon>
    </lineage>
</organism>
<dbReference type="AlphaFoldDB" id="A0A6A6U7K3"/>
<evidence type="ECO:0000313" key="4">
    <source>
        <dbReference type="Proteomes" id="UP000799302"/>
    </source>
</evidence>
<proteinExistence type="predicted"/>
<gene>
    <name evidence="3" type="ORF">BT63DRAFT_472598</name>
</gene>
<sequence length="225" mass="25789">MSSAGDISFERECDAQRKDLMNRLSSLIDDQRELLRNGPPTTSLQLVKELRKREKLANVDGKESVETPTDKEEQWQKLYKQLENEKDERSNLDRAAWDIEDVIESLKEEIGNLEDSRKFHREEVKALEYQAGEFDYDHIECERKFEELAGELESCQSDKNDLDLEYVSLRKRYKKTKAKLKAFRDPTAESTSPGPGSSSSSAEESDTNDDDNGATGGQKVFCEFC</sequence>
<dbReference type="Proteomes" id="UP000799302">
    <property type="component" value="Unassembled WGS sequence"/>
</dbReference>